<sequence length="89" mass="10775">MWFQKEEKFWGNITEKATGEERRQRLLLSGSETKRRRRRREGRGGTVRQTQCRGKRVVAMIHRPNAASHHAYVRFMFLKLQYNHWGHTH</sequence>
<accession>A0AAN9KYL4</accession>
<organism evidence="2 3">
    <name type="scientific">Canavalia gladiata</name>
    <name type="common">Sword bean</name>
    <name type="synonym">Dolichos gladiatus</name>
    <dbReference type="NCBI Taxonomy" id="3824"/>
    <lineage>
        <taxon>Eukaryota</taxon>
        <taxon>Viridiplantae</taxon>
        <taxon>Streptophyta</taxon>
        <taxon>Embryophyta</taxon>
        <taxon>Tracheophyta</taxon>
        <taxon>Spermatophyta</taxon>
        <taxon>Magnoliopsida</taxon>
        <taxon>eudicotyledons</taxon>
        <taxon>Gunneridae</taxon>
        <taxon>Pentapetalae</taxon>
        <taxon>rosids</taxon>
        <taxon>fabids</taxon>
        <taxon>Fabales</taxon>
        <taxon>Fabaceae</taxon>
        <taxon>Papilionoideae</taxon>
        <taxon>50 kb inversion clade</taxon>
        <taxon>NPAAA clade</taxon>
        <taxon>indigoferoid/millettioid clade</taxon>
        <taxon>Phaseoleae</taxon>
        <taxon>Canavalia</taxon>
    </lineage>
</organism>
<protein>
    <submittedName>
        <fullName evidence="2">Uncharacterized protein</fullName>
    </submittedName>
</protein>
<gene>
    <name evidence="2" type="ORF">VNO77_28706</name>
</gene>
<reference evidence="2 3" key="1">
    <citation type="submission" date="2024-01" db="EMBL/GenBank/DDBJ databases">
        <title>The genomes of 5 underutilized Papilionoideae crops provide insights into root nodulation and disease resistanc.</title>
        <authorList>
            <person name="Jiang F."/>
        </authorList>
    </citation>
    <scope>NUCLEOTIDE SEQUENCE [LARGE SCALE GENOMIC DNA]</scope>
    <source>
        <strain evidence="2">LVBAO_FW01</strain>
        <tissue evidence="2">Leaves</tissue>
    </source>
</reference>
<comment type="caution">
    <text evidence="2">The sequence shown here is derived from an EMBL/GenBank/DDBJ whole genome shotgun (WGS) entry which is preliminary data.</text>
</comment>
<dbReference type="Proteomes" id="UP001367508">
    <property type="component" value="Unassembled WGS sequence"/>
</dbReference>
<evidence type="ECO:0000256" key="1">
    <source>
        <dbReference type="SAM" id="MobiDB-lite"/>
    </source>
</evidence>
<name>A0AAN9KYL4_CANGL</name>
<feature type="region of interest" description="Disordered" evidence="1">
    <location>
        <begin position="21"/>
        <end position="51"/>
    </location>
</feature>
<dbReference type="EMBL" id="JAYMYQ010000006">
    <property type="protein sequence ID" value="KAK7324832.1"/>
    <property type="molecule type" value="Genomic_DNA"/>
</dbReference>
<dbReference type="AlphaFoldDB" id="A0AAN9KYL4"/>
<evidence type="ECO:0000313" key="2">
    <source>
        <dbReference type="EMBL" id="KAK7324832.1"/>
    </source>
</evidence>
<evidence type="ECO:0000313" key="3">
    <source>
        <dbReference type="Proteomes" id="UP001367508"/>
    </source>
</evidence>
<proteinExistence type="predicted"/>
<keyword evidence="3" id="KW-1185">Reference proteome</keyword>